<organism evidence="1">
    <name type="scientific">marine sediment metagenome</name>
    <dbReference type="NCBI Taxonomy" id="412755"/>
    <lineage>
        <taxon>unclassified sequences</taxon>
        <taxon>metagenomes</taxon>
        <taxon>ecological metagenomes</taxon>
    </lineage>
</organism>
<dbReference type="AlphaFoldDB" id="X1D972"/>
<gene>
    <name evidence="1" type="ORF">S01H4_51703</name>
</gene>
<name>X1D972_9ZZZZ</name>
<protein>
    <submittedName>
        <fullName evidence="1">Uncharacterized protein</fullName>
    </submittedName>
</protein>
<dbReference type="EMBL" id="BART01029470">
    <property type="protein sequence ID" value="GAH01614.1"/>
    <property type="molecule type" value="Genomic_DNA"/>
</dbReference>
<feature type="non-terminal residue" evidence="1">
    <location>
        <position position="1"/>
    </location>
</feature>
<proteinExistence type="predicted"/>
<comment type="caution">
    <text evidence="1">The sequence shown here is derived from an EMBL/GenBank/DDBJ whole genome shotgun (WGS) entry which is preliminary data.</text>
</comment>
<reference evidence="1" key="1">
    <citation type="journal article" date="2014" name="Front. Microbiol.">
        <title>High frequency of phylogenetically diverse reductive dehalogenase-homologous genes in deep subseafloor sedimentary metagenomes.</title>
        <authorList>
            <person name="Kawai M."/>
            <person name="Futagami T."/>
            <person name="Toyoda A."/>
            <person name="Takaki Y."/>
            <person name="Nishi S."/>
            <person name="Hori S."/>
            <person name="Arai W."/>
            <person name="Tsubouchi T."/>
            <person name="Morono Y."/>
            <person name="Uchiyama I."/>
            <person name="Ito T."/>
            <person name="Fujiyama A."/>
            <person name="Inagaki F."/>
            <person name="Takami H."/>
        </authorList>
    </citation>
    <scope>NUCLEOTIDE SEQUENCE</scope>
    <source>
        <strain evidence="1">Expedition CK06-06</strain>
    </source>
</reference>
<evidence type="ECO:0000313" key="1">
    <source>
        <dbReference type="EMBL" id="GAH01614.1"/>
    </source>
</evidence>
<sequence>AFYDLSLSSGKTVDINTSYQDSFPTLISSDILFRTYWLWVRPHPKYIL</sequence>
<accession>X1D972</accession>